<evidence type="ECO:0000313" key="5">
    <source>
        <dbReference type="Proteomes" id="UP000295525"/>
    </source>
</evidence>
<dbReference type="OrthoDB" id="9788221at2"/>
<evidence type="ECO:0000256" key="2">
    <source>
        <dbReference type="ARBA" id="ARBA00023235"/>
    </source>
</evidence>
<dbReference type="GO" id="GO:0016853">
    <property type="term" value="F:isomerase activity"/>
    <property type="evidence" value="ECO:0007669"/>
    <property type="project" value="UniProtKB-KW"/>
</dbReference>
<sequence>MTDPKIDYIRVFPADELGGNPAAIVLEADGLSLLEMQGIAADYGHESGFVVHPSTPGTDFRFRFFVPNHEMEMCGHATLGALWLLRRAGRWRTDFAKVETLSGVVIGEFQAKTGLIRISQPAGRVVPIAHGGVIDQILETLGLSADELMPVGIVNATTSRTKTLIPLRSVERLNKLTPKLSQIKAVCDALGSTGLYPFAAGSTEKNAFQARQFPRSSGYPEDAATGIAAAALLYGALRYGLVTLSNDVVKIRQGVAMGRASEIFVQFQAPGDASKGCWVSGAVDC</sequence>
<dbReference type="InterPro" id="IPR003719">
    <property type="entry name" value="Phenazine_PhzF-like"/>
</dbReference>
<name>A0A4R3M0W5_9BURK</name>
<dbReference type="NCBIfam" id="TIGR00654">
    <property type="entry name" value="PhzF_family"/>
    <property type="match status" value="1"/>
</dbReference>
<dbReference type="PANTHER" id="PTHR13774">
    <property type="entry name" value="PHENAZINE BIOSYNTHESIS PROTEIN"/>
    <property type="match status" value="1"/>
</dbReference>
<dbReference type="PANTHER" id="PTHR13774:SF39">
    <property type="entry name" value="BIOSYNTHESIS PROTEIN, PUTATIVE-RELATED"/>
    <property type="match status" value="1"/>
</dbReference>
<organism evidence="4 5">
    <name type="scientific">Paralcaligenes ureilyticus</name>
    <dbReference type="NCBI Taxonomy" id="627131"/>
    <lineage>
        <taxon>Bacteria</taxon>
        <taxon>Pseudomonadati</taxon>
        <taxon>Pseudomonadota</taxon>
        <taxon>Betaproteobacteria</taxon>
        <taxon>Burkholderiales</taxon>
        <taxon>Alcaligenaceae</taxon>
        <taxon>Paralcaligenes</taxon>
    </lineage>
</organism>
<evidence type="ECO:0000313" key="4">
    <source>
        <dbReference type="EMBL" id="TCT06363.1"/>
    </source>
</evidence>
<dbReference type="PIRSF" id="PIRSF016184">
    <property type="entry name" value="PhzC_PhzF"/>
    <property type="match status" value="1"/>
</dbReference>
<dbReference type="RefSeq" id="WP_132582916.1">
    <property type="nucleotide sequence ID" value="NZ_SMAJ01000008.1"/>
</dbReference>
<dbReference type="Proteomes" id="UP000295525">
    <property type="component" value="Unassembled WGS sequence"/>
</dbReference>
<comment type="caution">
    <text evidence="4">The sequence shown here is derived from an EMBL/GenBank/DDBJ whole genome shotgun (WGS) entry which is preliminary data.</text>
</comment>
<keyword evidence="5" id="KW-1185">Reference proteome</keyword>
<dbReference type="AlphaFoldDB" id="A0A4R3M0W5"/>
<dbReference type="Gene3D" id="3.10.310.10">
    <property type="entry name" value="Diaminopimelate Epimerase, Chain A, domain 1"/>
    <property type="match status" value="2"/>
</dbReference>
<evidence type="ECO:0000256" key="1">
    <source>
        <dbReference type="ARBA" id="ARBA00008270"/>
    </source>
</evidence>
<comment type="similarity">
    <text evidence="1">Belongs to the PhzF family.</text>
</comment>
<dbReference type="Pfam" id="PF02567">
    <property type="entry name" value="PhzC-PhzF"/>
    <property type="match status" value="1"/>
</dbReference>
<reference evidence="4 5" key="1">
    <citation type="submission" date="2019-03" db="EMBL/GenBank/DDBJ databases">
        <title>Genomic Encyclopedia of Type Strains, Phase IV (KMG-IV): sequencing the most valuable type-strain genomes for metagenomic binning, comparative biology and taxonomic classification.</title>
        <authorList>
            <person name="Goeker M."/>
        </authorList>
    </citation>
    <scope>NUCLEOTIDE SEQUENCE [LARGE SCALE GENOMIC DNA]</scope>
    <source>
        <strain evidence="4 5">DSM 24591</strain>
    </source>
</reference>
<dbReference type="SUPFAM" id="SSF54506">
    <property type="entry name" value="Diaminopimelate epimerase-like"/>
    <property type="match status" value="1"/>
</dbReference>
<dbReference type="GO" id="GO:0005737">
    <property type="term" value="C:cytoplasm"/>
    <property type="evidence" value="ECO:0007669"/>
    <property type="project" value="TreeGrafter"/>
</dbReference>
<accession>A0A4R3M0W5</accession>
<protein>
    <submittedName>
        <fullName evidence="4">PhzF family phenazine biosynthesis protein</fullName>
    </submittedName>
</protein>
<gene>
    <name evidence="4" type="ORF">EDC26_10899</name>
</gene>
<feature type="active site" evidence="3">
    <location>
        <position position="46"/>
    </location>
</feature>
<evidence type="ECO:0000256" key="3">
    <source>
        <dbReference type="PIRSR" id="PIRSR016184-1"/>
    </source>
</evidence>
<proteinExistence type="inferred from homology"/>
<keyword evidence="2" id="KW-0413">Isomerase</keyword>
<dbReference type="EMBL" id="SMAJ01000008">
    <property type="protein sequence ID" value="TCT06363.1"/>
    <property type="molecule type" value="Genomic_DNA"/>
</dbReference>